<dbReference type="InterPro" id="IPR053925">
    <property type="entry name" value="RecX_HTH_3rd"/>
</dbReference>
<comment type="function">
    <text evidence="5">Modulates RecA activity.</text>
</comment>
<evidence type="ECO:0000256" key="4">
    <source>
        <dbReference type="ARBA" id="ARBA00022490"/>
    </source>
</evidence>
<comment type="similarity">
    <text evidence="2 5">Belongs to the RecX family.</text>
</comment>
<dbReference type="Pfam" id="PF02631">
    <property type="entry name" value="RecX_HTH2"/>
    <property type="match status" value="1"/>
</dbReference>
<feature type="domain" description="RecX second three-helical" evidence="6">
    <location>
        <begin position="105"/>
        <end position="143"/>
    </location>
</feature>
<evidence type="ECO:0000313" key="10">
    <source>
        <dbReference type="Proteomes" id="UP000095597"/>
    </source>
</evidence>
<dbReference type="Pfam" id="PF21981">
    <property type="entry name" value="RecX_HTH3"/>
    <property type="match status" value="1"/>
</dbReference>
<dbReference type="InterPro" id="IPR036388">
    <property type="entry name" value="WH-like_DNA-bd_sf"/>
</dbReference>
<dbReference type="PANTHER" id="PTHR33602">
    <property type="entry name" value="REGULATORY PROTEIN RECX FAMILY PROTEIN"/>
    <property type="match status" value="1"/>
</dbReference>
<reference evidence="9 10" key="1">
    <citation type="submission" date="2015-09" db="EMBL/GenBank/DDBJ databases">
        <authorList>
            <consortium name="Pathogen Informatics"/>
        </authorList>
    </citation>
    <scope>NUCLEOTIDE SEQUENCE [LARGE SCALE GENOMIC DNA]</scope>
    <source>
        <strain evidence="9 10">2789STDY5834961</strain>
    </source>
</reference>
<evidence type="ECO:0000256" key="5">
    <source>
        <dbReference type="HAMAP-Rule" id="MF_01114"/>
    </source>
</evidence>
<dbReference type="HAMAP" id="MF_01114">
    <property type="entry name" value="RecX"/>
    <property type="match status" value="1"/>
</dbReference>
<dbReference type="GO" id="GO:0006282">
    <property type="term" value="P:regulation of DNA repair"/>
    <property type="evidence" value="ECO:0007669"/>
    <property type="project" value="UniProtKB-UniRule"/>
</dbReference>
<gene>
    <name evidence="5 9" type="primary">recX</name>
    <name evidence="9" type="ORF">ERS852573_01330</name>
</gene>
<evidence type="ECO:0000259" key="8">
    <source>
        <dbReference type="Pfam" id="PF21982"/>
    </source>
</evidence>
<dbReference type="PANTHER" id="PTHR33602:SF1">
    <property type="entry name" value="REGULATORY PROTEIN RECX FAMILY PROTEIN"/>
    <property type="match status" value="1"/>
</dbReference>
<dbReference type="InterPro" id="IPR053926">
    <property type="entry name" value="RecX_HTH_1st"/>
</dbReference>
<evidence type="ECO:0000313" key="9">
    <source>
        <dbReference type="EMBL" id="CUM96354.1"/>
    </source>
</evidence>
<evidence type="ECO:0000259" key="7">
    <source>
        <dbReference type="Pfam" id="PF21981"/>
    </source>
</evidence>
<dbReference type="GO" id="GO:0005737">
    <property type="term" value="C:cytoplasm"/>
    <property type="evidence" value="ECO:0007669"/>
    <property type="project" value="UniProtKB-SubCell"/>
</dbReference>
<evidence type="ECO:0000256" key="1">
    <source>
        <dbReference type="ARBA" id="ARBA00004496"/>
    </source>
</evidence>
<evidence type="ECO:0000256" key="3">
    <source>
        <dbReference type="ARBA" id="ARBA00018111"/>
    </source>
</evidence>
<dbReference type="Gene3D" id="1.10.10.10">
    <property type="entry name" value="Winged helix-like DNA-binding domain superfamily/Winged helix DNA-binding domain"/>
    <property type="match status" value="3"/>
</dbReference>
<sequence length="202" mass="23540">MMTVTKIEPLSKTRYKVYLDGQFAFTLYKGELSRYHIAEESVIEDDIYDSLQQIITKRAKLRAMHLLSDMGRTESQLRTKLKQGGYTEDAVEAAIRYVKSFGYINDVEYARSFIDSRKERKSKKELYAALVQKGVSSEIVEQVFEEADYGEEDSRQAIEALMRKRNYNPETADAKEKQKMMGYLMRKGFSYQDVRNVLQVCE</sequence>
<dbReference type="InterPro" id="IPR003783">
    <property type="entry name" value="Regulatory_RecX"/>
</dbReference>
<dbReference type="Pfam" id="PF21982">
    <property type="entry name" value="RecX_HTH1"/>
    <property type="match status" value="1"/>
</dbReference>
<organism evidence="9 10">
    <name type="scientific">Dorea longicatena</name>
    <dbReference type="NCBI Taxonomy" id="88431"/>
    <lineage>
        <taxon>Bacteria</taxon>
        <taxon>Bacillati</taxon>
        <taxon>Bacillota</taxon>
        <taxon>Clostridia</taxon>
        <taxon>Lachnospirales</taxon>
        <taxon>Lachnospiraceae</taxon>
        <taxon>Dorea</taxon>
    </lineage>
</organism>
<proteinExistence type="inferred from homology"/>
<keyword evidence="4 5" id="KW-0963">Cytoplasm</keyword>
<dbReference type="Proteomes" id="UP000095597">
    <property type="component" value="Unassembled WGS sequence"/>
</dbReference>
<dbReference type="EMBL" id="CYXO01000006">
    <property type="protein sequence ID" value="CUM96354.1"/>
    <property type="molecule type" value="Genomic_DNA"/>
</dbReference>
<accession>A0A173T0G7</accession>
<comment type="subcellular location">
    <subcellularLocation>
        <location evidence="1 5">Cytoplasm</location>
    </subcellularLocation>
</comment>
<feature type="domain" description="RecX first three-helical" evidence="8">
    <location>
        <begin position="59"/>
        <end position="95"/>
    </location>
</feature>
<name>A0A173T0G7_9FIRM</name>
<evidence type="ECO:0000256" key="2">
    <source>
        <dbReference type="ARBA" id="ARBA00009695"/>
    </source>
</evidence>
<protein>
    <recommendedName>
        <fullName evidence="3 5">Regulatory protein RecX</fullName>
    </recommendedName>
</protein>
<feature type="domain" description="RecX third three-helical" evidence="7">
    <location>
        <begin position="152"/>
        <end position="198"/>
    </location>
</feature>
<dbReference type="InterPro" id="IPR053924">
    <property type="entry name" value="RecX_HTH_2nd"/>
</dbReference>
<dbReference type="AlphaFoldDB" id="A0A173T0G7"/>
<evidence type="ECO:0000259" key="6">
    <source>
        <dbReference type="Pfam" id="PF02631"/>
    </source>
</evidence>